<evidence type="ECO:0008006" key="5">
    <source>
        <dbReference type="Google" id="ProtNLM"/>
    </source>
</evidence>
<sequence>MEFPFSNLEVAFILIAFTVFSIFSLASIYSEPEQAKTEDHHSIPKDSISGTRSKKKHRNSSASVGIVEATEVCEISQKEISFPNACCSELI</sequence>
<keyword evidence="2" id="KW-1133">Transmembrane helix</keyword>
<keyword evidence="2" id="KW-0812">Transmembrane</keyword>
<keyword evidence="2" id="KW-0472">Membrane</keyword>
<dbReference type="Proteomes" id="UP000694892">
    <property type="component" value="Chromosome 1S"/>
</dbReference>
<gene>
    <name evidence="3" type="ORF">XELAEV_18009183mg</name>
</gene>
<dbReference type="EMBL" id="CM004467">
    <property type="protein sequence ID" value="OCT96964.1"/>
    <property type="molecule type" value="Genomic_DNA"/>
</dbReference>
<accession>A0A974I0C1</accession>
<organism evidence="3 4">
    <name type="scientific">Xenopus laevis</name>
    <name type="common">African clawed frog</name>
    <dbReference type="NCBI Taxonomy" id="8355"/>
    <lineage>
        <taxon>Eukaryota</taxon>
        <taxon>Metazoa</taxon>
        <taxon>Chordata</taxon>
        <taxon>Craniata</taxon>
        <taxon>Vertebrata</taxon>
        <taxon>Euteleostomi</taxon>
        <taxon>Amphibia</taxon>
        <taxon>Batrachia</taxon>
        <taxon>Anura</taxon>
        <taxon>Pipoidea</taxon>
        <taxon>Pipidae</taxon>
        <taxon>Xenopodinae</taxon>
        <taxon>Xenopus</taxon>
        <taxon>Xenopus</taxon>
    </lineage>
</organism>
<name>A0A974I0C1_XENLA</name>
<evidence type="ECO:0000256" key="1">
    <source>
        <dbReference type="SAM" id="MobiDB-lite"/>
    </source>
</evidence>
<feature type="region of interest" description="Disordered" evidence="1">
    <location>
        <begin position="33"/>
        <end position="63"/>
    </location>
</feature>
<feature type="compositionally biased region" description="Basic and acidic residues" evidence="1">
    <location>
        <begin position="33"/>
        <end position="44"/>
    </location>
</feature>
<evidence type="ECO:0000313" key="4">
    <source>
        <dbReference type="Proteomes" id="UP000694892"/>
    </source>
</evidence>
<evidence type="ECO:0000313" key="3">
    <source>
        <dbReference type="EMBL" id="OCT96964.1"/>
    </source>
</evidence>
<evidence type="ECO:0000256" key="2">
    <source>
        <dbReference type="SAM" id="Phobius"/>
    </source>
</evidence>
<proteinExistence type="predicted"/>
<feature type="transmembrane region" description="Helical" evidence="2">
    <location>
        <begin position="12"/>
        <end position="29"/>
    </location>
</feature>
<protein>
    <recommendedName>
        <fullName evidence="5">Small integral membrane protein 31</fullName>
    </recommendedName>
</protein>
<reference evidence="4" key="1">
    <citation type="journal article" date="2016" name="Nature">
        <title>Genome evolution in the allotetraploid frog Xenopus laevis.</title>
        <authorList>
            <person name="Session A.M."/>
            <person name="Uno Y."/>
            <person name="Kwon T."/>
            <person name="Chapman J.A."/>
            <person name="Toyoda A."/>
            <person name="Takahashi S."/>
            <person name="Fukui A."/>
            <person name="Hikosaka A."/>
            <person name="Suzuki A."/>
            <person name="Kondo M."/>
            <person name="van Heeringen S.J."/>
            <person name="Quigley I."/>
            <person name="Heinz S."/>
            <person name="Ogino H."/>
            <person name="Ochi H."/>
            <person name="Hellsten U."/>
            <person name="Lyons J.B."/>
            <person name="Simakov O."/>
            <person name="Putnam N."/>
            <person name="Stites J."/>
            <person name="Kuroki Y."/>
            <person name="Tanaka T."/>
            <person name="Michiue T."/>
            <person name="Watanabe M."/>
            <person name="Bogdanovic O."/>
            <person name="Lister R."/>
            <person name="Georgiou G."/>
            <person name="Paranjpe S.S."/>
            <person name="van Kruijsbergen I."/>
            <person name="Shu S."/>
            <person name="Carlson J."/>
            <person name="Kinoshita T."/>
            <person name="Ohta Y."/>
            <person name="Mawaribuchi S."/>
            <person name="Jenkins J."/>
            <person name="Grimwood J."/>
            <person name="Schmutz J."/>
            <person name="Mitros T."/>
            <person name="Mozaffari S.V."/>
            <person name="Suzuki Y."/>
            <person name="Haramoto Y."/>
            <person name="Yamamoto T.S."/>
            <person name="Takagi C."/>
            <person name="Heald R."/>
            <person name="Miller K."/>
            <person name="Haudenschild C."/>
            <person name="Kitzman J."/>
            <person name="Nakayama T."/>
            <person name="Izutsu Y."/>
            <person name="Robert J."/>
            <person name="Fortriede J."/>
            <person name="Burns K."/>
            <person name="Lotay V."/>
            <person name="Karimi K."/>
            <person name="Yasuoka Y."/>
            <person name="Dichmann D.S."/>
            <person name="Flajnik M.F."/>
            <person name="Houston D.W."/>
            <person name="Shendure J."/>
            <person name="DuPasquier L."/>
            <person name="Vize P.D."/>
            <person name="Zorn A.M."/>
            <person name="Ito M."/>
            <person name="Marcotte E.M."/>
            <person name="Wallingford J.B."/>
            <person name="Ito Y."/>
            <person name="Asashima M."/>
            <person name="Ueno N."/>
            <person name="Matsuda Y."/>
            <person name="Veenstra G.J."/>
            <person name="Fujiyama A."/>
            <person name="Harland R.M."/>
            <person name="Taira M."/>
            <person name="Rokhsar D.S."/>
        </authorList>
    </citation>
    <scope>NUCLEOTIDE SEQUENCE [LARGE SCALE GENOMIC DNA]</scope>
    <source>
        <strain evidence="4">J</strain>
    </source>
</reference>
<dbReference type="AlphaFoldDB" id="A0A974I0C1"/>